<dbReference type="EMBL" id="MK072443">
    <property type="protein sequence ID" value="AYV85218.1"/>
    <property type="molecule type" value="Genomic_DNA"/>
</dbReference>
<protein>
    <submittedName>
        <fullName evidence="1">Uncharacterized protein</fullName>
    </submittedName>
</protein>
<evidence type="ECO:0000313" key="1">
    <source>
        <dbReference type="EMBL" id="AYV85218.1"/>
    </source>
</evidence>
<gene>
    <name evidence="1" type="ORF">Satyrvirus7_12</name>
</gene>
<organism evidence="1">
    <name type="scientific">Satyrvirus sp</name>
    <dbReference type="NCBI Taxonomy" id="2487771"/>
    <lineage>
        <taxon>Viruses</taxon>
        <taxon>Varidnaviria</taxon>
        <taxon>Bamfordvirae</taxon>
        <taxon>Nucleocytoviricota</taxon>
        <taxon>Megaviricetes</taxon>
        <taxon>Imitervirales</taxon>
        <taxon>Mimiviridae</taxon>
        <taxon>Megamimivirinae</taxon>
    </lineage>
</organism>
<accession>A0A3G5ADL7</accession>
<sequence>MPRSEIYGLVFIPATNYFVEFSCPVCSSVQTRYFETDLELSLGRLRQGPNIFPVIHKIKCSGCGIDIYVSVN</sequence>
<reference evidence="1" key="1">
    <citation type="submission" date="2018-10" db="EMBL/GenBank/DDBJ databases">
        <title>Hidden diversity of soil giant viruses.</title>
        <authorList>
            <person name="Schulz F."/>
            <person name="Alteio L."/>
            <person name="Goudeau D."/>
            <person name="Ryan E.M."/>
            <person name="Malmstrom R.R."/>
            <person name="Blanchard J."/>
            <person name="Woyke T."/>
        </authorList>
    </citation>
    <scope>NUCLEOTIDE SEQUENCE</scope>
    <source>
        <strain evidence="1">SAV1</strain>
    </source>
</reference>
<proteinExistence type="predicted"/>
<name>A0A3G5ADL7_9VIRU</name>